<feature type="transmembrane region" description="Helical" evidence="1">
    <location>
        <begin position="49"/>
        <end position="81"/>
    </location>
</feature>
<evidence type="ECO:0000256" key="1">
    <source>
        <dbReference type="SAM" id="Phobius"/>
    </source>
</evidence>
<dbReference type="RefSeq" id="WP_128520366.1">
    <property type="nucleotide sequence ID" value="NZ_JALFCT010000062.1"/>
</dbReference>
<dbReference type="OrthoDB" id="1769846at2"/>
<protein>
    <submittedName>
        <fullName evidence="2">Uncharacterized protein</fullName>
    </submittedName>
</protein>
<comment type="caution">
    <text evidence="2">The sequence shown here is derived from an EMBL/GenBank/DDBJ whole genome shotgun (WGS) entry which is preliminary data.</text>
</comment>
<proteinExistence type="predicted"/>
<keyword evidence="1" id="KW-0472">Membrane</keyword>
<dbReference type="Proteomes" id="UP000276568">
    <property type="component" value="Unassembled WGS sequence"/>
</dbReference>
<organism evidence="2 3">
    <name type="scientific">Absicoccus porci</name>
    <dbReference type="NCBI Taxonomy" id="2486576"/>
    <lineage>
        <taxon>Bacteria</taxon>
        <taxon>Bacillati</taxon>
        <taxon>Bacillota</taxon>
        <taxon>Erysipelotrichia</taxon>
        <taxon>Erysipelotrichales</taxon>
        <taxon>Erysipelotrichaceae</taxon>
        <taxon>Absicoccus</taxon>
    </lineage>
</organism>
<keyword evidence="1" id="KW-0812">Transmembrane</keyword>
<reference evidence="2 3" key="1">
    <citation type="submission" date="2018-11" db="EMBL/GenBank/DDBJ databases">
        <title>Clostridium sp. nov., a member of the family Erysipelotrichaceae isolated from pig faeces.</title>
        <authorList>
            <person name="Chang Y.-H."/>
        </authorList>
    </citation>
    <scope>NUCLEOTIDE SEQUENCE [LARGE SCALE GENOMIC DNA]</scope>
    <source>
        <strain evidence="2 3">YH-panp20</strain>
    </source>
</reference>
<gene>
    <name evidence="2" type="ORF">EDX97_06615</name>
</gene>
<dbReference type="EMBL" id="RJQC01000002">
    <property type="protein sequence ID" value="RNM30456.1"/>
    <property type="molecule type" value="Genomic_DNA"/>
</dbReference>
<sequence length="180" mass="21512">MKNQKYKLSGKNIYRDARGRAIYYVPKEKRAYQIKENQEGLFQTLQLRYYLVFVIGLLIYFTIVPNLLISIVVPCILFIFLEYEYRSVLKNSVQIENYNMKKNHTKKYDFDEKDIEEKNSSLIVKMIFFIVIGILLIINSFISKDIASSRIAIFGTYLAALISFYFSYRVFKMYYYKNHL</sequence>
<name>A0A3N0I1K3_9FIRM</name>
<evidence type="ECO:0000313" key="3">
    <source>
        <dbReference type="Proteomes" id="UP000276568"/>
    </source>
</evidence>
<keyword evidence="1" id="KW-1133">Transmembrane helix</keyword>
<feature type="transmembrane region" description="Helical" evidence="1">
    <location>
        <begin position="148"/>
        <end position="168"/>
    </location>
</feature>
<keyword evidence="3" id="KW-1185">Reference proteome</keyword>
<evidence type="ECO:0000313" key="2">
    <source>
        <dbReference type="EMBL" id="RNM30456.1"/>
    </source>
</evidence>
<dbReference type="AlphaFoldDB" id="A0A3N0I1K3"/>
<feature type="transmembrane region" description="Helical" evidence="1">
    <location>
        <begin position="122"/>
        <end position="142"/>
    </location>
</feature>
<accession>A0A3N0I1K3</accession>